<dbReference type="EMBL" id="JAMQOM010000002">
    <property type="protein sequence ID" value="MDS0220468.1"/>
    <property type="molecule type" value="Genomic_DNA"/>
</dbReference>
<comment type="caution">
    <text evidence="2">The sequence shown here is derived from an EMBL/GenBank/DDBJ whole genome shotgun (WGS) entry which is preliminary data.</text>
</comment>
<reference evidence="2 3" key="1">
    <citation type="submission" date="2022-06" db="EMBL/GenBank/DDBJ databases">
        <title>Haloarcula sp. a new haloarchaeum isolate from saline soil.</title>
        <authorList>
            <person name="Strakova D."/>
            <person name="Galisteo C."/>
            <person name="Sanchez-Porro C."/>
            <person name="Ventosa A."/>
        </authorList>
    </citation>
    <scope>NUCLEOTIDE SEQUENCE [LARGE SCALE GENOMIC DNA]</scope>
    <source>
        <strain evidence="2 3">S1AR25-5A</strain>
    </source>
</reference>
<proteinExistence type="predicted"/>
<keyword evidence="3" id="KW-1185">Reference proteome</keyword>
<organism evidence="2 3">
    <name type="scientific">Haloarcula terrestris</name>
    <dbReference type="NCBI Taxonomy" id="2950533"/>
    <lineage>
        <taxon>Archaea</taxon>
        <taxon>Methanobacteriati</taxon>
        <taxon>Methanobacteriota</taxon>
        <taxon>Stenosarchaea group</taxon>
        <taxon>Halobacteria</taxon>
        <taxon>Halobacteriales</taxon>
        <taxon>Haloarculaceae</taxon>
        <taxon>Haloarcula</taxon>
    </lineage>
</organism>
<evidence type="ECO:0000313" key="3">
    <source>
        <dbReference type="Proteomes" id="UP001253439"/>
    </source>
</evidence>
<dbReference type="EMBL" id="JAMQOM010000011">
    <property type="protein sequence ID" value="MDS0223217.1"/>
    <property type="molecule type" value="Genomic_DNA"/>
</dbReference>
<gene>
    <name evidence="1" type="ORF">NDI54_03785</name>
    <name evidence="2" type="ORF">NDI54_17880</name>
</gene>
<sequence length="34" mass="3712">HARAQVFLALCLRLVVAITNYERGDNPGSTIITV</sequence>
<evidence type="ECO:0000313" key="2">
    <source>
        <dbReference type="EMBL" id="MDS0223217.1"/>
    </source>
</evidence>
<accession>A0AAE4F1Q1</accession>
<protein>
    <submittedName>
        <fullName evidence="2">IS5/IS1182 family transposase</fullName>
    </submittedName>
</protein>
<dbReference type="Proteomes" id="UP001253439">
    <property type="component" value="Unassembled WGS sequence"/>
</dbReference>
<name>A0AAE4F1Q1_9EURY</name>
<evidence type="ECO:0000313" key="1">
    <source>
        <dbReference type="EMBL" id="MDS0220468.1"/>
    </source>
</evidence>
<dbReference type="AlphaFoldDB" id="A0AAE4F1Q1"/>
<feature type="non-terminal residue" evidence="2">
    <location>
        <position position="1"/>
    </location>
</feature>